<feature type="binding site" evidence="16">
    <location>
        <position position="73"/>
    </location>
    <ligand>
        <name>substrate</name>
    </ligand>
</feature>
<keyword evidence="14" id="KW-1208">Phospholipid metabolism</keyword>
<gene>
    <name evidence="20" type="ORF">YH65_09135</name>
</gene>
<feature type="transmembrane region" description="Helical" evidence="19">
    <location>
        <begin position="60"/>
        <end position="79"/>
    </location>
</feature>
<comment type="subcellular location">
    <subcellularLocation>
        <location evidence="1">Cell membrane</location>
        <topology evidence="1">Multi-pass membrane protein</topology>
    </subcellularLocation>
</comment>
<evidence type="ECO:0000313" key="20">
    <source>
        <dbReference type="EMBL" id="AKF25518.1"/>
    </source>
</evidence>
<organism evidence="20 21">
    <name type="scientific">Sulfurovum lithotrophicum</name>
    <dbReference type="NCBI Taxonomy" id="206403"/>
    <lineage>
        <taxon>Bacteria</taxon>
        <taxon>Pseudomonadati</taxon>
        <taxon>Campylobacterota</taxon>
        <taxon>Epsilonproteobacteria</taxon>
        <taxon>Campylobacterales</taxon>
        <taxon>Sulfurovaceae</taxon>
        <taxon>Sulfurovum</taxon>
    </lineage>
</organism>
<protein>
    <submittedName>
        <fullName evidence="20">Diacylglycerol kinase</fullName>
    </submittedName>
</protein>
<dbReference type="GO" id="GO:0016301">
    <property type="term" value="F:kinase activity"/>
    <property type="evidence" value="ECO:0007669"/>
    <property type="project" value="UniProtKB-KW"/>
</dbReference>
<dbReference type="OrthoDB" id="9796011at2"/>
<proteinExistence type="inferred from homology"/>
<evidence type="ECO:0000256" key="2">
    <source>
        <dbReference type="ARBA" id="ARBA00005967"/>
    </source>
</evidence>
<feature type="transmembrane region" description="Helical" evidence="19">
    <location>
        <begin position="36"/>
        <end position="54"/>
    </location>
</feature>
<keyword evidence="12 19" id="KW-0472">Membrane</keyword>
<evidence type="ECO:0000256" key="3">
    <source>
        <dbReference type="ARBA" id="ARBA00022475"/>
    </source>
</evidence>
<dbReference type="InterPro" id="IPR000829">
    <property type="entry name" value="DAGK"/>
</dbReference>
<feature type="binding site" evidence="17">
    <location>
        <position position="80"/>
    </location>
    <ligand>
        <name>ATP</name>
        <dbReference type="ChEBI" id="CHEBI:30616"/>
    </ligand>
</feature>
<evidence type="ECO:0000256" key="15">
    <source>
        <dbReference type="PIRSR" id="PIRSR600829-1"/>
    </source>
</evidence>
<evidence type="ECO:0000313" key="21">
    <source>
        <dbReference type="Proteomes" id="UP000034444"/>
    </source>
</evidence>
<dbReference type="InterPro" id="IPR036945">
    <property type="entry name" value="DAGK_sf"/>
</dbReference>
<comment type="similarity">
    <text evidence="2">Belongs to the bacterial diacylglycerol kinase family.</text>
</comment>
<evidence type="ECO:0000256" key="6">
    <source>
        <dbReference type="ARBA" id="ARBA00022692"/>
    </source>
</evidence>
<evidence type="ECO:0000256" key="12">
    <source>
        <dbReference type="ARBA" id="ARBA00023136"/>
    </source>
</evidence>
<evidence type="ECO:0000256" key="10">
    <source>
        <dbReference type="ARBA" id="ARBA00022989"/>
    </source>
</evidence>
<feature type="binding site" evidence="18">
    <location>
        <position position="80"/>
    </location>
    <ligand>
        <name>a divalent metal cation</name>
        <dbReference type="ChEBI" id="CHEBI:60240"/>
    </ligand>
</feature>
<keyword evidence="18" id="KW-0479">Metal-binding</keyword>
<keyword evidence="10 19" id="KW-1133">Transmembrane helix</keyword>
<evidence type="ECO:0000256" key="17">
    <source>
        <dbReference type="PIRSR" id="PIRSR600829-3"/>
    </source>
</evidence>
<reference evidence="20 21" key="1">
    <citation type="submission" date="2015-04" db="EMBL/GenBank/DDBJ databases">
        <title>Complete genome sequence of Sulfurovum lithotrophicum ATCC BAA-797T.</title>
        <authorList>
            <person name="Ahn J."/>
            <person name="Park G."/>
            <person name="Jeon W."/>
            <person name="Jang Y."/>
            <person name="Jang M."/>
            <person name="Lee H."/>
            <person name="Lee H."/>
        </authorList>
    </citation>
    <scope>NUCLEOTIDE SEQUENCE [LARGE SCALE GENOMIC DNA]</scope>
    <source>
        <strain evidence="21">ATCC BAA-797 / 42BKT</strain>
    </source>
</reference>
<evidence type="ECO:0000256" key="9">
    <source>
        <dbReference type="ARBA" id="ARBA00022840"/>
    </source>
</evidence>
<dbReference type="GO" id="GO:0008654">
    <property type="term" value="P:phospholipid biosynthetic process"/>
    <property type="evidence" value="ECO:0007669"/>
    <property type="project" value="UniProtKB-KW"/>
</dbReference>
<keyword evidence="5" id="KW-0808">Transferase</keyword>
<dbReference type="GO" id="GO:0005524">
    <property type="term" value="F:ATP binding"/>
    <property type="evidence" value="ECO:0007669"/>
    <property type="project" value="UniProtKB-KW"/>
</dbReference>
<accession>A0A7U4M267</accession>
<dbReference type="GO" id="GO:0005886">
    <property type="term" value="C:plasma membrane"/>
    <property type="evidence" value="ECO:0007669"/>
    <property type="project" value="UniProtKB-SubCell"/>
</dbReference>
<dbReference type="EMBL" id="CP011308">
    <property type="protein sequence ID" value="AKF25518.1"/>
    <property type="molecule type" value="Genomic_DNA"/>
</dbReference>
<sequence length="129" mass="14558">MIKNKFQKNQKDGYHPILKLKVILSGLRFAMADTAVNYKIILSVFVIVPSLFLHQWIDTSVIILATAMMISAELFNTAIEAVCDYMQSEFDPKIKIIKDVSAAATTIMIVAWIIVLAVEAYELFFNITL</sequence>
<evidence type="ECO:0000256" key="16">
    <source>
        <dbReference type="PIRSR" id="PIRSR600829-2"/>
    </source>
</evidence>
<evidence type="ECO:0000256" key="11">
    <source>
        <dbReference type="ARBA" id="ARBA00023098"/>
    </source>
</evidence>
<feature type="active site" description="Proton acceptor" evidence="15">
    <location>
        <position position="73"/>
    </location>
</feature>
<dbReference type="Proteomes" id="UP000034444">
    <property type="component" value="Chromosome"/>
</dbReference>
<keyword evidence="8 20" id="KW-0418">Kinase</keyword>
<dbReference type="RefSeq" id="WP_046551589.1">
    <property type="nucleotide sequence ID" value="NZ_CP011308.1"/>
</dbReference>
<evidence type="ECO:0000256" key="14">
    <source>
        <dbReference type="ARBA" id="ARBA00023264"/>
    </source>
</evidence>
<evidence type="ECO:0000256" key="18">
    <source>
        <dbReference type="PIRSR" id="PIRSR600829-4"/>
    </source>
</evidence>
<evidence type="ECO:0000256" key="19">
    <source>
        <dbReference type="SAM" id="Phobius"/>
    </source>
</evidence>
<keyword evidence="7 17" id="KW-0547">Nucleotide-binding</keyword>
<keyword evidence="4" id="KW-0444">Lipid biosynthesis</keyword>
<name>A0A7U4M267_9BACT</name>
<reference evidence="21" key="2">
    <citation type="journal article" date="2017" name="Stand. Genomic Sci.">
        <title>Complete genome sequence of the sulfur-oxidizing chemolithoautotrophic Sulfurovum lithotrophicum 42BKTT.</title>
        <authorList>
            <person name="Jeon W."/>
            <person name="Priscilla L."/>
            <person name="Park G."/>
            <person name="Lee H."/>
            <person name="Lee N."/>
            <person name="Lee D."/>
            <person name="Kwon H."/>
            <person name="Ahn I."/>
            <person name="Lee C."/>
            <person name="Lee H."/>
            <person name="Ahn J."/>
        </authorList>
    </citation>
    <scope>NUCLEOTIDE SEQUENCE [LARGE SCALE GENOMIC DNA]</scope>
    <source>
        <strain evidence="21">ATCC BAA-797 / 42BKT</strain>
    </source>
</reference>
<evidence type="ECO:0000256" key="8">
    <source>
        <dbReference type="ARBA" id="ARBA00022777"/>
    </source>
</evidence>
<keyword evidence="6 19" id="KW-0812">Transmembrane</keyword>
<keyword evidence="13" id="KW-0594">Phospholipid biosynthesis</keyword>
<evidence type="ECO:0000256" key="7">
    <source>
        <dbReference type="ARBA" id="ARBA00022741"/>
    </source>
</evidence>
<dbReference type="Pfam" id="PF01219">
    <property type="entry name" value="DAGK_prokar"/>
    <property type="match status" value="1"/>
</dbReference>
<keyword evidence="21" id="KW-1185">Reference proteome</keyword>
<keyword evidence="3" id="KW-1003">Cell membrane</keyword>
<evidence type="ECO:0000256" key="13">
    <source>
        <dbReference type="ARBA" id="ARBA00023209"/>
    </source>
</evidence>
<dbReference type="GO" id="GO:0046872">
    <property type="term" value="F:metal ion binding"/>
    <property type="evidence" value="ECO:0007669"/>
    <property type="project" value="UniProtKB-KW"/>
</dbReference>
<dbReference type="CDD" id="cd14263">
    <property type="entry name" value="DAGK_IM_like"/>
    <property type="match status" value="1"/>
</dbReference>
<feature type="transmembrane region" description="Helical" evidence="19">
    <location>
        <begin position="100"/>
        <end position="121"/>
    </location>
</feature>
<dbReference type="Gene3D" id="1.10.287.3610">
    <property type="match status" value="1"/>
</dbReference>
<keyword evidence="11" id="KW-0443">Lipid metabolism</keyword>
<dbReference type="KEGG" id="slh:YH65_09135"/>
<dbReference type="PANTHER" id="PTHR34299:SF1">
    <property type="entry name" value="DIACYLGLYCEROL KINASE"/>
    <property type="match status" value="1"/>
</dbReference>
<dbReference type="PANTHER" id="PTHR34299">
    <property type="entry name" value="DIACYLGLYCEROL KINASE"/>
    <property type="match status" value="1"/>
</dbReference>
<evidence type="ECO:0000256" key="4">
    <source>
        <dbReference type="ARBA" id="ARBA00022516"/>
    </source>
</evidence>
<evidence type="ECO:0000256" key="1">
    <source>
        <dbReference type="ARBA" id="ARBA00004651"/>
    </source>
</evidence>
<keyword evidence="9 17" id="KW-0067">ATP-binding</keyword>
<feature type="binding site" evidence="17">
    <location>
        <begin position="98"/>
        <end position="99"/>
    </location>
    <ligand>
        <name>ATP</name>
        <dbReference type="ChEBI" id="CHEBI:30616"/>
    </ligand>
</feature>
<evidence type="ECO:0000256" key="5">
    <source>
        <dbReference type="ARBA" id="ARBA00022679"/>
    </source>
</evidence>
<dbReference type="AlphaFoldDB" id="A0A7U4M267"/>
<keyword evidence="18" id="KW-0460">Magnesium</keyword>
<comment type="cofactor">
    <cofactor evidence="18">
        <name>Mg(2+)</name>
        <dbReference type="ChEBI" id="CHEBI:18420"/>
    </cofactor>
    <text evidence="18">Mn(2+), Zn(2+), Cd(2+) and Co(2+) support activity to lesser extents.</text>
</comment>